<feature type="domain" description="ABC transporter" evidence="5">
    <location>
        <begin position="6"/>
        <end position="236"/>
    </location>
</feature>
<keyword evidence="2" id="KW-0472">Membrane</keyword>
<sequence length="341" mass="37202">MKGAGIVLEGLTKRYAGQAVVDRISAAIPAGSFFSLLGPSGSGKTTTLMMIAGFAAPDDGRLLLDGRDITGQTPQQRGLGMVFQNYALFPHLSVEQNVAFPLQVRRRKPAEIRDKVRWALDVVQLSALASRRPRQLSGGQQQRVALARAIAFEPGVVLMDEPLGALDKNLRYRMQVEIKEIQQRLGMTVVYVTHDQEEAMNMSDCIAIMDRGRIAQMGSARQVYEDPNSCFVAKFLGEANLLPAQAVPGYEHHRDTAVFVRPERVRLQAARGPASAGMISVPGLVTRASFLGHIVRYSVETRSGHRLTVDAPNSGDARPFDMGAEVAAQWRPADTRILANG</sequence>
<dbReference type="SMART" id="SM00382">
    <property type="entry name" value="AAA"/>
    <property type="match status" value="1"/>
</dbReference>
<dbReference type="InterPro" id="IPR027417">
    <property type="entry name" value="P-loop_NTPase"/>
</dbReference>
<dbReference type="InterPro" id="IPR013611">
    <property type="entry name" value="Transp-assoc_OB_typ2"/>
</dbReference>
<gene>
    <name evidence="6" type="ORF">QUC21_11425</name>
</gene>
<reference evidence="6" key="1">
    <citation type="submission" date="2023-06" db="EMBL/GenBank/DDBJ databases">
        <title>full genome analysis of Phenantherene degrader P3.</title>
        <authorList>
            <person name="Akbar A."/>
            <person name="Rahmeh R."/>
            <person name="Kishk M."/>
        </authorList>
    </citation>
    <scope>NUCLEOTIDE SEQUENCE</scope>
    <source>
        <strain evidence="6">P3</strain>
    </source>
</reference>
<dbReference type="InterPro" id="IPR008995">
    <property type="entry name" value="Mo/tungstate-bd_C_term_dom"/>
</dbReference>
<keyword evidence="2" id="KW-1003">Cell membrane</keyword>
<organism evidence="6 7">
    <name type="scientific">Bordetella petrii</name>
    <dbReference type="NCBI Taxonomy" id="94624"/>
    <lineage>
        <taxon>Bacteria</taxon>
        <taxon>Pseudomonadati</taxon>
        <taxon>Pseudomonadota</taxon>
        <taxon>Betaproteobacteria</taxon>
        <taxon>Burkholderiales</taxon>
        <taxon>Alcaligenaceae</taxon>
        <taxon>Bordetella</taxon>
    </lineage>
</organism>
<evidence type="ECO:0000313" key="7">
    <source>
        <dbReference type="Proteomes" id="UP001175604"/>
    </source>
</evidence>
<dbReference type="SUPFAM" id="SSF52540">
    <property type="entry name" value="P-loop containing nucleoside triphosphate hydrolases"/>
    <property type="match status" value="1"/>
</dbReference>
<keyword evidence="3" id="KW-0547">Nucleotide-binding</keyword>
<evidence type="ECO:0000256" key="2">
    <source>
        <dbReference type="ARBA" id="ARBA00022475"/>
    </source>
</evidence>
<dbReference type="Gene3D" id="3.40.50.300">
    <property type="entry name" value="P-loop containing nucleotide triphosphate hydrolases"/>
    <property type="match status" value="1"/>
</dbReference>
<protein>
    <submittedName>
        <fullName evidence="6">ABC transporter ATP-binding protein</fullName>
    </submittedName>
</protein>
<dbReference type="PANTHER" id="PTHR42781:SF4">
    <property type="entry name" value="SPERMIDINE_PUTRESCINE IMPORT ATP-BINDING PROTEIN POTA"/>
    <property type="match status" value="1"/>
</dbReference>
<evidence type="ECO:0000313" key="6">
    <source>
        <dbReference type="EMBL" id="MDM9559641.1"/>
    </source>
</evidence>
<name>A0ABT7W379_9BORD</name>
<dbReference type="PROSITE" id="PS00211">
    <property type="entry name" value="ABC_TRANSPORTER_1"/>
    <property type="match status" value="1"/>
</dbReference>
<dbReference type="Pfam" id="PF00005">
    <property type="entry name" value="ABC_tran"/>
    <property type="match status" value="1"/>
</dbReference>
<keyword evidence="1" id="KW-0813">Transport</keyword>
<keyword evidence="7" id="KW-1185">Reference proteome</keyword>
<dbReference type="SUPFAM" id="SSF50331">
    <property type="entry name" value="MOP-like"/>
    <property type="match status" value="1"/>
</dbReference>
<keyword evidence="4 6" id="KW-0067">ATP-binding</keyword>
<dbReference type="EMBL" id="JAUDJE010000008">
    <property type="protein sequence ID" value="MDM9559641.1"/>
    <property type="molecule type" value="Genomic_DNA"/>
</dbReference>
<dbReference type="PROSITE" id="PS50893">
    <property type="entry name" value="ABC_TRANSPORTER_2"/>
    <property type="match status" value="1"/>
</dbReference>
<dbReference type="Proteomes" id="UP001175604">
    <property type="component" value="Unassembled WGS sequence"/>
</dbReference>
<dbReference type="GO" id="GO:0005524">
    <property type="term" value="F:ATP binding"/>
    <property type="evidence" value="ECO:0007669"/>
    <property type="project" value="UniProtKB-KW"/>
</dbReference>
<dbReference type="InterPro" id="IPR017871">
    <property type="entry name" value="ABC_transporter-like_CS"/>
</dbReference>
<evidence type="ECO:0000259" key="5">
    <source>
        <dbReference type="PROSITE" id="PS50893"/>
    </source>
</evidence>
<dbReference type="InterPro" id="IPR003439">
    <property type="entry name" value="ABC_transporter-like_ATP-bd"/>
</dbReference>
<evidence type="ECO:0000256" key="4">
    <source>
        <dbReference type="ARBA" id="ARBA00022840"/>
    </source>
</evidence>
<evidence type="ECO:0000256" key="3">
    <source>
        <dbReference type="ARBA" id="ARBA00022741"/>
    </source>
</evidence>
<dbReference type="Pfam" id="PF08402">
    <property type="entry name" value="TOBE_2"/>
    <property type="match status" value="1"/>
</dbReference>
<accession>A0ABT7W379</accession>
<proteinExistence type="predicted"/>
<dbReference type="InterPro" id="IPR050093">
    <property type="entry name" value="ABC_SmlMolc_Importer"/>
</dbReference>
<dbReference type="InterPro" id="IPR003593">
    <property type="entry name" value="AAA+_ATPase"/>
</dbReference>
<comment type="caution">
    <text evidence="6">The sequence shown here is derived from an EMBL/GenBank/DDBJ whole genome shotgun (WGS) entry which is preliminary data.</text>
</comment>
<evidence type="ECO:0000256" key="1">
    <source>
        <dbReference type="ARBA" id="ARBA00022448"/>
    </source>
</evidence>
<dbReference type="RefSeq" id="WP_289785676.1">
    <property type="nucleotide sequence ID" value="NZ_JAUDJE010000008.1"/>
</dbReference>
<dbReference type="PANTHER" id="PTHR42781">
    <property type="entry name" value="SPERMIDINE/PUTRESCINE IMPORT ATP-BINDING PROTEIN POTA"/>
    <property type="match status" value="1"/>
</dbReference>